<accession>X1MES8</accession>
<reference evidence="4" key="1">
    <citation type="journal article" date="2014" name="Front. Microbiol.">
        <title>High frequency of phylogenetically diverse reductive dehalogenase-homologous genes in deep subseafloor sedimentary metagenomes.</title>
        <authorList>
            <person name="Kawai M."/>
            <person name="Futagami T."/>
            <person name="Toyoda A."/>
            <person name="Takaki Y."/>
            <person name="Nishi S."/>
            <person name="Hori S."/>
            <person name="Arai W."/>
            <person name="Tsubouchi T."/>
            <person name="Morono Y."/>
            <person name="Uchiyama I."/>
            <person name="Ito T."/>
            <person name="Fujiyama A."/>
            <person name="Inagaki F."/>
            <person name="Takami H."/>
        </authorList>
    </citation>
    <scope>NUCLEOTIDE SEQUENCE</scope>
    <source>
        <strain evidence="4">Expedition CK06-06</strain>
    </source>
</reference>
<dbReference type="AlphaFoldDB" id="X1MES8"/>
<dbReference type="InterPro" id="IPR003593">
    <property type="entry name" value="AAA+_ATPase"/>
</dbReference>
<comment type="caution">
    <text evidence="4">The sequence shown here is derived from an EMBL/GenBank/DDBJ whole genome shotgun (WGS) entry which is preliminary data.</text>
</comment>
<keyword evidence="2" id="KW-0067">ATP-binding</keyword>
<evidence type="ECO:0000259" key="3">
    <source>
        <dbReference type="PROSITE" id="PS50893"/>
    </source>
</evidence>
<gene>
    <name evidence="4" type="ORF">S06H3_11997</name>
</gene>
<protein>
    <recommendedName>
        <fullName evidence="3">ABC transporter domain-containing protein</fullName>
    </recommendedName>
</protein>
<dbReference type="CDD" id="cd03216">
    <property type="entry name" value="ABC_Carb_Monos_I"/>
    <property type="match status" value="1"/>
</dbReference>
<proteinExistence type="predicted"/>
<dbReference type="PROSITE" id="PS00211">
    <property type="entry name" value="ABC_TRANSPORTER_1"/>
    <property type="match status" value="1"/>
</dbReference>
<evidence type="ECO:0000256" key="2">
    <source>
        <dbReference type="ARBA" id="ARBA00022840"/>
    </source>
</evidence>
<evidence type="ECO:0000313" key="4">
    <source>
        <dbReference type="EMBL" id="GAI04879.1"/>
    </source>
</evidence>
<dbReference type="PANTHER" id="PTHR43790">
    <property type="entry name" value="CARBOHYDRATE TRANSPORT ATP-BINDING PROTEIN MG119-RELATED"/>
    <property type="match status" value="1"/>
</dbReference>
<dbReference type="GO" id="GO:0005524">
    <property type="term" value="F:ATP binding"/>
    <property type="evidence" value="ECO:0007669"/>
    <property type="project" value="UniProtKB-KW"/>
</dbReference>
<dbReference type="InterPro" id="IPR003439">
    <property type="entry name" value="ABC_transporter-like_ATP-bd"/>
</dbReference>
<name>X1MES8_9ZZZZ</name>
<dbReference type="EMBL" id="BARV01005896">
    <property type="protein sequence ID" value="GAI04879.1"/>
    <property type="molecule type" value="Genomic_DNA"/>
</dbReference>
<evidence type="ECO:0000256" key="1">
    <source>
        <dbReference type="ARBA" id="ARBA00022741"/>
    </source>
</evidence>
<dbReference type="GO" id="GO:0016887">
    <property type="term" value="F:ATP hydrolysis activity"/>
    <property type="evidence" value="ECO:0007669"/>
    <property type="project" value="InterPro"/>
</dbReference>
<dbReference type="Gene3D" id="3.40.50.300">
    <property type="entry name" value="P-loop containing nucleotide triphosphate hydrolases"/>
    <property type="match status" value="1"/>
</dbReference>
<dbReference type="PROSITE" id="PS50893">
    <property type="entry name" value="ABC_TRANSPORTER_2"/>
    <property type="match status" value="1"/>
</dbReference>
<dbReference type="InterPro" id="IPR027417">
    <property type="entry name" value="P-loop_NTPase"/>
</dbReference>
<dbReference type="SMART" id="SM00382">
    <property type="entry name" value="AAA"/>
    <property type="match status" value="1"/>
</dbReference>
<sequence length="209" mass="23279">MGLVGDNGAGKSTLIEILSGIYRCDRGEIFLEGGKVDIRTPRDAKDLGIETVHQDLGLVDNFNVAKNMFLGKEPTKFGLLNKRYMERESQRILGELRIEISSVRLTVRNLSGGQRKAIAVGKAVYTKPRIVIMDEPTAALAVKETEEVLKLIIQLKKRGLSVVFISHVLQEIFSATDRIVVLRSGKKVGDKKTEETNMEEIIRLMVGTR</sequence>
<dbReference type="InterPro" id="IPR017871">
    <property type="entry name" value="ABC_transporter-like_CS"/>
</dbReference>
<dbReference type="InterPro" id="IPR050107">
    <property type="entry name" value="ABC_carbohydrate_import_ATPase"/>
</dbReference>
<keyword evidence="1" id="KW-0547">Nucleotide-binding</keyword>
<dbReference type="SUPFAM" id="SSF52540">
    <property type="entry name" value="P-loop containing nucleoside triphosphate hydrolases"/>
    <property type="match status" value="1"/>
</dbReference>
<feature type="domain" description="ABC transporter" evidence="3">
    <location>
        <begin position="1"/>
        <end position="209"/>
    </location>
</feature>
<organism evidence="4">
    <name type="scientific">marine sediment metagenome</name>
    <dbReference type="NCBI Taxonomy" id="412755"/>
    <lineage>
        <taxon>unclassified sequences</taxon>
        <taxon>metagenomes</taxon>
        <taxon>ecological metagenomes</taxon>
    </lineage>
</organism>
<dbReference type="Pfam" id="PF00005">
    <property type="entry name" value="ABC_tran"/>
    <property type="match status" value="1"/>
</dbReference>
<dbReference type="PANTHER" id="PTHR43790:SF8">
    <property type="entry name" value="SUGAR ABC TRANSPORTER ATP-BINDING PROTEIN"/>
    <property type="match status" value="1"/>
</dbReference>